<evidence type="ECO:0000313" key="5">
    <source>
        <dbReference type="Proteomes" id="UP000265581"/>
    </source>
</evidence>
<dbReference type="CDD" id="cd16936">
    <property type="entry name" value="HATPase_RsbW-like"/>
    <property type="match status" value="1"/>
</dbReference>
<evidence type="ECO:0000256" key="1">
    <source>
        <dbReference type="ARBA" id="ARBA00022527"/>
    </source>
</evidence>
<dbReference type="SUPFAM" id="SSF55781">
    <property type="entry name" value="GAF domain-like"/>
    <property type="match status" value="1"/>
</dbReference>
<keyword evidence="1" id="KW-0808">Transferase</keyword>
<organism evidence="4 5">
    <name type="scientific">Aeromicrobium endophyticum</name>
    <dbReference type="NCBI Taxonomy" id="2292704"/>
    <lineage>
        <taxon>Bacteria</taxon>
        <taxon>Bacillati</taxon>
        <taxon>Actinomycetota</taxon>
        <taxon>Actinomycetes</taxon>
        <taxon>Propionibacteriales</taxon>
        <taxon>Nocardioidaceae</taxon>
        <taxon>Aeromicrobium</taxon>
    </lineage>
</organism>
<dbReference type="SUPFAM" id="SSF55874">
    <property type="entry name" value="ATPase domain of HSP90 chaperone/DNA topoisomerase II/histidine kinase"/>
    <property type="match status" value="1"/>
</dbReference>
<keyword evidence="1" id="KW-0723">Serine/threonine-protein kinase</keyword>
<accession>A0A371PC01</accession>
<evidence type="ECO:0000259" key="3">
    <source>
        <dbReference type="Pfam" id="PF13581"/>
    </source>
</evidence>
<dbReference type="Pfam" id="PF13581">
    <property type="entry name" value="HATPase_c_2"/>
    <property type="match status" value="1"/>
</dbReference>
<dbReference type="PANTHER" id="PTHR35526">
    <property type="entry name" value="ANTI-SIGMA-F FACTOR RSBW-RELATED"/>
    <property type="match status" value="1"/>
</dbReference>
<dbReference type="InterPro" id="IPR036890">
    <property type="entry name" value="HATPase_C_sf"/>
</dbReference>
<dbReference type="InterPro" id="IPR050267">
    <property type="entry name" value="Anti-sigma-factor_SerPK"/>
</dbReference>
<reference evidence="4 5" key="1">
    <citation type="submission" date="2018-08" db="EMBL/GenBank/DDBJ databases">
        <title>Aeromicrobium sp. M2KJ-4, whole genome shotgun sequence.</title>
        <authorList>
            <person name="Tuo L."/>
        </authorList>
    </citation>
    <scope>NUCLEOTIDE SEQUENCE [LARGE SCALE GENOMIC DNA]</scope>
    <source>
        <strain evidence="4 5">M2KJ-4</strain>
    </source>
</reference>
<proteinExistence type="predicted"/>
<keyword evidence="4" id="KW-0067">ATP-binding</keyword>
<dbReference type="Proteomes" id="UP000265581">
    <property type="component" value="Unassembled WGS sequence"/>
</dbReference>
<dbReference type="GO" id="GO:0004674">
    <property type="term" value="F:protein serine/threonine kinase activity"/>
    <property type="evidence" value="ECO:0007669"/>
    <property type="project" value="UniProtKB-KW"/>
</dbReference>
<sequence>MPLDGVDRWAELALDELTDLPGVSRVGVAVVEGGGRRLLFTASDRQRGDTHEWCHLDAFATAPLNDAIASGGLVADALSGLDARYPDFVAAQRDTPHVALAVVPLAAEVPAMGGLVLYYSCPQPFDGSQRDDLRQTGVRLEQALRTALQPSGTPPRALSRPAPGTLVAEHDMPPDPSAVGEARRFLRSTLDGWSIAPGTTDQAVLCLSELATNALIHTGGGCHVRVELHDGVLTTRVHDNGGTVEPRVRAADDSLHGNGHGLRLVDALVDSWGRETHAHSAAVWFALAVG</sequence>
<dbReference type="InterPro" id="IPR003594">
    <property type="entry name" value="HATPase_dom"/>
</dbReference>
<gene>
    <name evidence="4" type="ORF">DX116_07860</name>
</gene>
<dbReference type="EMBL" id="QUBR01000001">
    <property type="protein sequence ID" value="REK73453.1"/>
    <property type="molecule type" value="Genomic_DNA"/>
</dbReference>
<name>A0A371PC01_9ACTN</name>
<dbReference type="GO" id="GO:0005524">
    <property type="term" value="F:ATP binding"/>
    <property type="evidence" value="ECO:0007669"/>
    <property type="project" value="UniProtKB-KW"/>
</dbReference>
<keyword evidence="5" id="KW-1185">Reference proteome</keyword>
<keyword evidence="1" id="KW-0418">Kinase</keyword>
<protein>
    <submittedName>
        <fullName evidence="4">ATP-binding protein</fullName>
    </submittedName>
</protein>
<dbReference type="AlphaFoldDB" id="A0A371PC01"/>
<keyword evidence="4" id="KW-0547">Nucleotide-binding</keyword>
<feature type="domain" description="Histidine kinase/HSP90-like ATPase" evidence="3">
    <location>
        <begin position="173"/>
        <end position="279"/>
    </location>
</feature>
<dbReference type="PANTHER" id="PTHR35526:SF3">
    <property type="entry name" value="ANTI-SIGMA-F FACTOR RSBW"/>
    <property type="match status" value="1"/>
</dbReference>
<evidence type="ECO:0000256" key="2">
    <source>
        <dbReference type="SAM" id="MobiDB-lite"/>
    </source>
</evidence>
<feature type="region of interest" description="Disordered" evidence="2">
    <location>
        <begin position="147"/>
        <end position="179"/>
    </location>
</feature>
<evidence type="ECO:0000313" key="4">
    <source>
        <dbReference type="EMBL" id="REK73453.1"/>
    </source>
</evidence>
<comment type="caution">
    <text evidence="4">The sequence shown here is derived from an EMBL/GenBank/DDBJ whole genome shotgun (WGS) entry which is preliminary data.</text>
</comment>
<dbReference type="Gene3D" id="3.30.565.10">
    <property type="entry name" value="Histidine kinase-like ATPase, C-terminal domain"/>
    <property type="match status" value="1"/>
</dbReference>